<dbReference type="PANTHER" id="PTHR13633:SF3">
    <property type="entry name" value="MITOCHONDRIAL TRANSCRIPTION RESCUE FACTOR 1"/>
    <property type="match status" value="1"/>
</dbReference>
<dbReference type="EMBL" id="FOES01000001">
    <property type="protein sequence ID" value="SEP55357.1"/>
    <property type="molecule type" value="Genomic_DNA"/>
</dbReference>
<dbReference type="InterPro" id="IPR040591">
    <property type="entry name" value="RqcP2_RBD"/>
</dbReference>
<dbReference type="InterPro" id="IPR036986">
    <property type="entry name" value="S4_RNA-bd_sf"/>
</dbReference>
<dbReference type="Pfam" id="PF17774">
    <property type="entry name" value="YlmH_RBD"/>
    <property type="match status" value="1"/>
</dbReference>
<proteinExistence type="predicted"/>
<dbReference type="STRING" id="571933.SAMN05216362_10146"/>
<accession>A0A1H8YT97</accession>
<dbReference type="InterPro" id="IPR002942">
    <property type="entry name" value="S4_RNA-bd"/>
</dbReference>
<dbReference type="PROSITE" id="PS50889">
    <property type="entry name" value="S4"/>
    <property type="match status" value="1"/>
</dbReference>
<dbReference type="Pfam" id="PF21278">
    <property type="entry name" value="YlmH_1st"/>
    <property type="match status" value="1"/>
</dbReference>
<dbReference type="AlphaFoldDB" id="A0A1H8YT97"/>
<name>A0A1H8YT97_9BACI</name>
<dbReference type="PANTHER" id="PTHR13633">
    <property type="entry name" value="MITOCHONDRIAL TRANSCRIPTION RESCUE FACTOR 1"/>
    <property type="match status" value="1"/>
</dbReference>
<dbReference type="InterPro" id="IPR012677">
    <property type="entry name" value="Nucleotide-bd_a/b_plait_sf"/>
</dbReference>
<sequence length="257" mass="30012">MDIYQHFRQEEQAFIDQALDWKEQVEVQYKRVVTDFLDPREQTIFQSIIGKQSDLQLRFFGGYDQAERKQAILAPFYEEVGQDQFDLTVLEGSYHQKFVSLSHRDVLGTLMSLGIQRKKIGDLIVEDGIFQIILDRDIAVFVQMQLTKIKHTSISLKEVPFTQIIEPKHKWDEKDTTVSSTRLDVVLKEIYQMSRQKAQDFINKEAVKVNYRVVQDPAFTVEPGDLISLRKKGRSKVIDILGETKKQKYLIRIAKLK</sequence>
<dbReference type="Proteomes" id="UP000199427">
    <property type="component" value="Unassembled WGS sequence"/>
</dbReference>
<evidence type="ECO:0000256" key="1">
    <source>
        <dbReference type="PROSITE-ProRule" id="PRU00182"/>
    </source>
</evidence>
<dbReference type="SUPFAM" id="SSF55174">
    <property type="entry name" value="Alpha-L RNA-binding motif"/>
    <property type="match status" value="1"/>
</dbReference>
<keyword evidence="4" id="KW-1185">Reference proteome</keyword>
<organism evidence="3 4">
    <name type="scientific">Piscibacillus halophilus</name>
    <dbReference type="NCBI Taxonomy" id="571933"/>
    <lineage>
        <taxon>Bacteria</taxon>
        <taxon>Bacillati</taxon>
        <taxon>Bacillota</taxon>
        <taxon>Bacilli</taxon>
        <taxon>Bacillales</taxon>
        <taxon>Bacillaceae</taxon>
        <taxon>Piscibacillus</taxon>
    </lineage>
</organism>
<protein>
    <submittedName>
        <fullName evidence="3">RNA-binding protein YlmH, contains S4-like domain</fullName>
    </submittedName>
</protein>
<evidence type="ECO:0000259" key="2">
    <source>
        <dbReference type="SMART" id="SM00363"/>
    </source>
</evidence>
<dbReference type="OrthoDB" id="9812787at2"/>
<evidence type="ECO:0000313" key="3">
    <source>
        <dbReference type="EMBL" id="SEP55357.1"/>
    </source>
</evidence>
<gene>
    <name evidence="3" type="ORF">SAMN05216362_10146</name>
</gene>
<dbReference type="InterPro" id="IPR048443">
    <property type="entry name" value="RqcP2_N"/>
</dbReference>
<reference evidence="3 4" key="1">
    <citation type="submission" date="2016-10" db="EMBL/GenBank/DDBJ databases">
        <authorList>
            <person name="de Groot N.N."/>
        </authorList>
    </citation>
    <scope>NUCLEOTIDE SEQUENCE [LARGE SCALE GENOMIC DNA]</scope>
    <source>
        <strain evidence="3 4">DSM 21633</strain>
    </source>
</reference>
<dbReference type="Gene3D" id="3.30.1370.160">
    <property type="match status" value="1"/>
</dbReference>
<dbReference type="Gene3D" id="3.10.290.10">
    <property type="entry name" value="RNA-binding S4 domain"/>
    <property type="match status" value="1"/>
</dbReference>
<dbReference type="SMART" id="SM00363">
    <property type="entry name" value="S4"/>
    <property type="match status" value="1"/>
</dbReference>
<keyword evidence="1" id="KW-0694">RNA-binding</keyword>
<dbReference type="Gene3D" id="3.30.70.330">
    <property type="match status" value="1"/>
</dbReference>
<dbReference type="GO" id="GO:0003723">
    <property type="term" value="F:RNA binding"/>
    <property type="evidence" value="ECO:0007669"/>
    <property type="project" value="UniProtKB-KW"/>
</dbReference>
<dbReference type="CDD" id="cd00165">
    <property type="entry name" value="S4"/>
    <property type="match status" value="1"/>
</dbReference>
<dbReference type="RefSeq" id="WP_091772000.1">
    <property type="nucleotide sequence ID" value="NZ_CAESCL010000009.1"/>
</dbReference>
<dbReference type="Pfam" id="PF01479">
    <property type="entry name" value="S4"/>
    <property type="match status" value="1"/>
</dbReference>
<feature type="domain" description="RNA-binding S4" evidence="2">
    <location>
        <begin position="181"/>
        <end position="246"/>
    </location>
</feature>
<evidence type="ECO:0000313" key="4">
    <source>
        <dbReference type="Proteomes" id="UP000199427"/>
    </source>
</evidence>